<comment type="caution">
    <text evidence="2">The sequence shown here is derived from an EMBL/GenBank/DDBJ whole genome shotgun (WGS) entry which is preliminary data.</text>
</comment>
<dbReference type="EMBL" id="QLLL01000001">
    <property type="protein sequence ID" value="RAJ11117.1"/>
    <property type="molecule type" value="Genomic_DNA"/>
</dbReference>
<dbReference type="PROSITE" id="PS01124">
    <property type="entry name" value="HTH_ARAC_FAMILY_2"/>
    <property type="match status" value="1"/>
</dbReference>
<evidence type="ECO:0000259" key="1">
    <source>
        <dbReference type="PROSITE" id="PS01124"/>
    </source>
</evidence>
<dbReference type="RefSeq" id="WP_111596212.1">
    <property type="nucleotide sequence ID" value="NZ_QLLL01000001.1"/>
</dbReference>
<dbReference type="AlphaFoldDB" id="A0A327RB09"/>
<dbReference type="GO" id="GO:0043565">
    <property type="term" value="F:sequence-specific DNA binding"/>
    <property type="evidence" value="ECO:0007669"/>
    <property type="project" value="InterPro"/>
</dbReference>
<feature type="domain" description="HTH araC/xylS-type" evidence="1">
    <location>
        <begin position="180"/>
        <end position="266"/>
    </location>
</feature>
<sequence>MEQGGRYPVHPGLQGVLSHYYVIRKAAYDPIETFHLSPNLEMMLVFNFGPPIKYGFGEDTSLPYTLHQINIVGPLRKMLNYEVPPAADLLILPFQYNGFYRLFHASLDVYDEKGMSASDAALQAERVEDLWKMLASLEHTAARIAVLDQYLLKAISSTGDHLLPLLDHIDTIHDTTLNPVKVIAAKTALTERSVQLQFKKYVGYSLKELTRFLRFKSLLAEISNMPFTNKVDWFGLIVKYNYHDQSHLIKDFKYFTGVTPRQFMQLNADGYFCIGRD</sequence>
<dbReference type="InterPro" id="IPR018060">
    <property type="entry name" value="HTH_AraC"/>
</dbReference>
<proteinExistence type="predicted"/>
<dbReference type="Proteomes" id="UP000249547">
    <property type="component" value="Unassembled WGS sequence"/>
</dbReference>
<dbReference type="SMART" id="SM00342">
    <property type="entry name" value="HTH_ARAC"/>
    <property type="match status" value="1"/>
</dbReference>
<keyword evidence="3" id="KW-1185">Reference proteome</keyword>
<gene>
    <name evidence="2" type="ORF">LX64_00725</name>
</gene>
<accession>A0A327RB09</accession>
<organism evidence="2 3">
    <name type="scientific">Chitinophaga skermanii</name>
    <dbReference type="NCBI Taxonomy" id="331697"/>
    <lineage>
        <taxon>Bacteria</taxon>
        <taxon>Pseudomonadati</taxon>
        <taxon>Bacteroidota</taxon>
        <taxon>Chitinophagia</taxon>
        <taxon>Chitinophagales</taxon>
        <taxon>Chitinophagaceae</taxon>
        <taxon>Chitinophaga</taxon>
    </lineage>
</organism>
<evidence type="ECO:0000313" key="3">
    <source>
        <dbReference type="Proteomes" id="UP000249547"/>
    </source>
</evidence>
<dbReference type="OrthoDB" id="635259at2"/>
<dbReference type="Gene3D" id="1.10.10.60">
    <property type="entry name" value="Homeodomain-like"/>
    <property type="match status" value="1"/>
</dbReference>
<evidence type="ECO:0000313" key="2">
    <source>
        <dbReference type="EMBL" id="RAJ11117.1"/>
    </source>
</evidence>
<dbReference type="GO" id="GO:0003700">
    <property type="term" value="F:DNA-binding transcription factor activity"/>
    <property type="evidence" value="ECO:0007669"/>
    <property type="project" value="InterPro"/>
</dbReference>
<reference evidence="2 3" key="1">
    <citation type="submission" date="2018-06" db="EMBL/GenBank/DDBJ databases">
        <title>Genomic Encyclopedia of Archaeal and Bacterial Type Strains, Phase II (KMG-II): from individual species to whole genera.</title>
        <authorList>
            <person name="Goeker M."/>
        </authorList>
    </citation>
    <scope>NUCLEOTIDE SEQUENCE [LARGE SCALE GENOMIC DNA]</scope>
    <source>
        <strain evidence="2 3">DSM 23857</strain>
    </source>
</reference>
<name>A0A327RB09_9BACT</name>
<keyword evidence="2" id="KW-0238">DNA-binding</keyword>
<protein>
    <submittedName>
        <fullName evidence="2">AraC-like DNA-binding protein</fullName>
    </submittedName>
</protein>